<evidence type="ECO:0000259" key="1">
    <source>
        <dbReference type="PROSITE" id="PS50206"/>
    </source>
</evidence>
<sequence>MVTETTPNELASKLDADGETDLTVLDIRDPSAYAEGHVAGAENVPARRLSAATLDREWGDEVVVACYVGKSSRRVASILDSRLDADVSSLSGGFDAWDGPTESADD</sequence>
<proteinExistence type="predicted"/>
<comment type="caution">
    <text evidence="2">The sequence shown here is derived from an EMBL/GenBank/DDBJ whole genome shotgun (WGS) entry which is preliminary data.</text>
</comment>
<dbReference type="AlphaFoldDB" id="A0ABD5U4W0"/>
<evidence type="ECO:0000313" key="2">
    <source>
        <dbReference type="EMBL" id="MFC6826588.1"/>
    </source>
</evidence>
<dbReference type="InterPro" id="IPR001763">
    <property type="entry name" value="Rhodanese-like_dom"/>
</dbReference>
<organism evidence="2 3">
    <name type="scientific">Halopelagius fulvigenes</name>
    <dbReference type="NCBI Taxonomy" id="1198324"/>
    <lineage>
        <taxon>Archaea</taxon>
        <taxon>Methanobacteriati</taxon>
        <taxon>Methanobacteriota</taxon>
        <taxon>Stenosarchaea group</taxon>
        <taxon>Halobacteria</taxon>
        <taxon>Halobacteriales</taxon>
        <taxon>Haloferacaceae</taxon>
    </lineage>
</organism>
<dbReference type="PROSITE" id="PS50206">
    <property type="entry name" value="RHODANESE_3"/>
    <property type="match status" value="1"/>
</dbReference>
<dbReference type="InterPro" id="IPR050229">
    <property type="entry name" value="GlpE_sulfurtransferase"/>
</dbReference>
<name>A0ABD5U4W0_9EURY</name>
<dbReference type="Pfam" id="PF00581">
    <property type="entry name" value="Rhodanese"/>
    <property type="match status" value="1"/>
</dbReference>
<dbReference type="RefSeq" id="WP_379698421.1">
    <property type="nucleotide sequence ID" value="NZ_JBHSXH010000015.1"/>
</dbReference>
<dbReference type="PANTHER" id="PTHR43031:SF1">
    <property type="entry name" value="PYRIDINE NUCLEOTIDE-DISULPHIDE OXIDOREDUCTASE"/>
    <property type="match status" value="1"/>
</dbReference>
<feature type="domain" description="Rhodanese" evidence="1">
    <location>
        <begin position="18"/>
        <end position="103"/>
    </location>
</feature>
<reference evidence="2 3" key="1">
    <citation type="journal article" date="2019" name="Int. J. Syst. Evol. Microbiol.">
        <title>The Global Catalogue of Microorganisms (GCM) 10K type strain sequencing project: providing services to taxonomists for standard genome sequencing and annotation.</title>
        <authorList>
            <consortium name="The Broad Institute Genomics Platform"/>
            <consortium name="The Broad Institute Genome Sequencing Center for Infectious Disease"/>
            <person name="Wu L."/>
            <person name="Ma J."/>
        </authorList>
    </citation>
    <scope>NUCLEOTIDE SEQUENCE [LARGE SCALE GENOMIC DNA]</scope>
    <source>
        <strain evidence="2 3">YIM 94188</strain>
    </source>
</reference>
<dbReference type="InterPro" id="IPR036873">
    <property type="entry name" value="Rhodanese-like_dom_sf"/>
</dbReference>
<dbReference type="Proteomes" id="UP001596408">
    <property type="component" value="Unassembled WGS sequence"/>
</dbReference>
<accession>A0ABD5U4W0</accession>
<dbReference type="Gene3D" id="3.40.250.10">
    <property type="entry name" value="Rhodanese-like domain"/>
    <property type="match status" value="1"/>
</dbReference>
<dbReference type="EMBL" id="JBHSXH010000015">
    <property type="protein sequence ID" value="MFC6826588.1"/>
    <property type="molecule type" value="Genomic_DNA"/>
</dbReference>
<dbReference type="SUPFAM" id="SSF52821">
    <property type="entry name" value="Rhodanese/Cell cycle control phosphatase"/>
    <property type="match status" value="1"/>
</dbReference>
<protein>
    <submittedName>
        <fullName evidence="2">Rhodanese-like domain-containing protein</fullName>
    </submittedName>
</protein>
<dbReference type="CDD" id="cd00158">
    <property type="entry name" value="RHOD"/>
    <property type="match status" value="1"/>
</dbReference>
<gene>
    <name evidence="2" type="ORF">ACFQEV_16525</name>
</gene>
<dbReference type="PANTHER" id="PTHR43031">
    <property type="entry name" value="FAD-DEPENDENT OXIDOREDUCTASE"/>
    <property type="match status" value="1"/>
</dbReference>
<evidence type="ECO:0000313" key="3">
    <source>
        <dbReference type="Proteomes" id="UP001596408"/>
    </source>
</evidence>
<keyword evidence="3" id="KW-1185">Reference proteome</keyword>
<dbReference type="SMART" id="SM00450">
    <property type="entry name" value="RHOD"/>
    <property type="match status" value="1"/>
</dbReference>